<dbReference type="AlphaFoldDB" id="A0AAW0EFS0"/>
<proteinExistence type="predicted"/>
<reference evidence="2 3" key="1">
    <citation type="submission" date="2024-01" db="EMBL/GenBank/DDBJ databases">
        <title>A draft genome for a cacao thread blight-causing isolate of Paramarasmius palmivorus.</title>
        <authorList>
            <person name="Baruah I.K."/>
            <person name="Bukari Y."/>
            <person name="Amoako-Attah I."/>
            <person name="Meinhardt L.W."/>
            <person name="Bailey B.A."/>
            <person name="Cohen S.P."/>
        </authorList>
    </citation>
    <scope>NUCLEOTIDE SEQUENCE [LARGE SCALE GENOMIC DNA]</scope>
    <source>
        <strain evidence="2 3">GH-12</strain>
    </source>
</reference>
<keyword evidence="3" id="KW-1185">Reference proteome</keyword>
<name>A0AAW0EFS0_9AGAR</name>
<evidence type="ECO:0000313" key="2">
    <source>
        <dbReference type="EMBL" id="KAK7062894.1"/>
    </source>
</evidence>
<keyword evidence="2" id="KW-0687">Ribonucleoprotein</keyword>
<accession>A0AAW0EFS0</accession>
<keyword evidence="1" id="KW-0812">Transmembrane</keyword>
<gene>
    <name evidence="2" type="primary">RPS6_13</name>
    <name evidence="2" type="ORF">VNI00_000391</name>
</gene>
<keyword evidence="1" id="KW-0472">Membrane</keyword>
<feature type="transmembrane region" description="Helical" evidence="1">
    <location>
        <begin position="27"/>
        <end position="45"/>
    </location>
</feature>
<dbReference type="Proteomes" id="UP001383192">
    <property type="component" value="Unassembled WGS sequence"/>
</dbReference>
<keyword evidence="1" id="KW-1133">Transmembrane helix</keyword>
<dbReference type="GO" id="GO:0005840">
    <property type="term" value="C:ribosome"/>
    <property type="evidence" value="ECO:0007669"/>
    <property type="project" value="UniProtKB-KW"/>
</dbReference>
<dbReference type="EMBL" id="JAYKXP010000001">
    <property type="protein sequence ID" value="KAK7062894.1"/>
    <property type="molecule type" value="Genomic_DNA"/>
</dbReference>
<evidence type="ECO:0000256" key="1">
    <source>
        <dbReference type="SAM" id="Phobius"/>
    </source>
</evidence>
<sequence length="165" mass="18753">MPAYSRNAPSDLAGFTTAIFEPADDRVVITVTALFALALLLHRLLRRLYPCLTVVELNKAEASLDDIFDEAVKDGYLRGSEQDVIDQSRIRVKNRASEIRTQSLEAPASIWKKCFNVEVELFSVIIDWYAGVEALEREIATIVELEKRYRYNIELGRRTMVATNV</sequence>
<comment type="caution">
    <text evidence="2">The sequence shown here is derived from an EMBL/GenBank/DDBJ whole genome shotgun (WGS) entry which is preliminary data.</text>
</comment>
<organism evidence="2 3">
    <name type="scientific">Paramarasmius palmivorus</name>
    <dbReference type="NCBI Taxonomy" id="297713"/>
    <lineage>
        <taxon>Eukaryota</taxon>
        <taxon>Fungi</taxon>
        <taxon>Dikarya</taxon>
        <taxon>Basidiomycota</taxon>
        <taxon>Agaricomycotina</taxon>
        <taxon>Agaricomycetes</taxon>
        <taxon>Agaricomycetidae</taxon>
        <taxon>Agaricales</taxon>
        <taxon>Marasmiineae</taxon>
        <taxon>Marasmiaceae</taxon>
        <taxon>Paramarasmius</taxon>
    </lineage>
</organism>
<keyword evidence="2" id="KW-0689">Ribosomal protein</keyword>
<protein>
    <submittedName>
        <fullName evidence="2">40S ribosomal protein S6</fullName>
    </submittedName>
</protein>
<evidence type="ECO:0000313" key="3">
    <source>
        <dbReference type="Proteomes" id="UP001383192"/>
    </source>
</evidence>